<evidence type="ECO:0000256" key="4">
    <source>
        <dbReference type="ARBA" id="ARBA00022989"/>
    </source>
</evidence>
<dbReference type="GO" id="GO:0004930">
    <property type="term" value="F:G protein-coupled receptor activity"/>
    <property type="evidence" value="ECO:0007669"/>
    <property type="project" value="UniProtKB-KW"/>
</dbReference>
<dbReference type="AlphaFoldDB" id="A0A6P7SB97"/>
<sequence>MRPDYFEIDWDVPIDFNWTLDYQVEETKVTVNLAEAVGSFILAGCVVLFNGLLLLAILLQCTKTKLTTIQILIANNATIDLLQGVLINPFHGYQAFSEWKLSRIWCEIWSTLEPTVFVVSALCLLCVNIDRLMYVSNPEKYTKHLNVNMAVVLTAAPWILGFSVIPPLYILGEDTSFLKPPKAPLCILIPKQEVIRTIFTLCSIIGTAILVIFLVIFCLVSRSQGIRSYGLVKDIDGNSIRNKIMALCSVNVFFFILRFPWIYSPHIIQVVCENIECDKHKLDVAHALLMWISHCGFAINPLAWTVDRDIRNAYSNLFLCKACFQTPSETRRNVRQARNCKNEHSNAVGYRYSKSLPLDIEASPTINGGVGHLRAETYEMTN</sequence>
<evidence type="ECO:0000256" key="6">
    <source>
        <dbReference type="ARBA" id="ARBA00023136"/>
    </source>
</evidence>
<gene>
    <name evidence="12" type="primary">LOC115210745</name>
</gene>
<dbReference type="InterPro" id="IPR050569">
    <property type="entry name" value="TAAR"/>
</dbReference>
<protein>
    <submittedName>
        <fullName evidence="12">Histamine H2 receptor-like</fullName>
    </submittedName>
</protein>
<evidence type="ECO:0000256" key="9">
    <source>
        <dbReference type="SAM" id="Phobius"/>
    </source>
</evidence>
<feature type="transmembrane region" description="Helical" evidence="9">
    <location>
        <begin position="71"/>
        <end position="88"/>
    </location>
</feature>
<dbReference type="InterPro" id="IPR017452">
    <property type="entry name" value="GPCR_Rhodpsn_7TM"/>
</dbReference>
<organism evidence="11 12">
    <name type="scientific">Octopus sinensis</name>
    <name type="common">East Asian common octopus</name>
    <dbReference type="NCBI Taxonomy" id="2607531"/>
    <lineage>
        <taxon>Eukaryota</taxon>
        <taxon>Metazoa</taxon>
        <taxon>Spiralia</taxon>
        <taxon>Lophotrochozoa</taxon>
        <taxon>Mollusca</taxon>
        <taxon>Cephalopoda</taxon>
        <taxon>Coleoidea</taxon>
        <taxon>Octopodiformes</taxon>
        <taxon>Octopoda</taxon>
        <taxon>Incirrata</taxon>
        <taxon>Octopodidae</taxon>
        <taxon>Octopus</taxon>
    </lineage>
</organism>
<keyword evidence="4 9" id="KW-1133">Transmembrane helix</keyword>
<dbReference type="Gene3D" id="1.20.1070.10">
    <property type="entry name" value="Rhodopsin 7-helix transmembrane proteins"/>
    <property type="match status" value="1"/>
</dbReference>
<dbReference type="GO" id="GO:0005886">
    <property type="term" value="C:plasma membrane"/>
    <property type="evidence" value="ECO:0007669"/>
    <property type="project" value="UniProtKB-SubCell"/>
</dbReference>
<dbReference type="KEGG" id="osn:115210745"/>
<evidence type="ECO:0000256" key="7">
    <source>
        <dbReference type="ARBA" id="ARBA00023170"/>
    </source>
</evidence>
<evidence type="ECO:0000259" key="10">
    <source>
        <dbReference type="PROSITE" id="PS50262"/>
    </source>
</evidence>
<dbReference type="Proteomes" id="UP000515154">
    <property type="component" value="Linkage group LG4"/>
</dbReference>
<keyword evidence="6 9" id="KW-0472">Membrane</keyword>
<evidence type="ECO:0000256" key="3">
    <source>
        <dbReference type="ARBA" id="ARBA00022692"/>
    </source>
</evidence>
<dbReference type="PROSITE" id="PS50262">
    <property type="entry name" value="G_PROTEIN_RECEP_F1_2"/>
    <property type="match status" value="1"/>
</dbReference>
<comment type="subcellular location">
    <subcellularLocation>
        <location evidence="1">Cell membrane</location>
        <topology evidence="1">Multi-pass membrane protein</topology>
    </subcellularLocation>
</comment>
<keyword evidence="8" id="KW-0807">Transducer</keyword>
<name>A0A6P7SB97_9MOLL</name>
<dbReference type="SUPFAM" id="SSF81321">
    <property type="entry name" value="Family A G protein-coupled receptor-like"/>
    <property type="match status" value="1"/>
</dbReference>
<dbReference type="Pfam" id="PF00001">
    <property type="entry name" value="7tm_1"/>
    <property type="match status" value="1"/>
</dbReference>
<dbReference type="PANTHER" id="PTHR24249">
    <property type="entry name" value="HISTAMINE RECEPTOR-RELATED G-PROTEIN COUPLED RECEPTOR"/>
    <property type="match status" value="1"/>
</dbReference>
<evidence type="ECO:0000256" key="5">
    <source>
        <dbReference type="ARBA" id="ARBA00023040"/>
    </source>
</evidence>
<feature type="transmembrane region" description="Helical" evidence="9">
    <location>
        <begin position="244"/>
        <end position="263"/>
    </location>
</feature>
<feature type="transmembrane region" description="Helical" evidence="9">
    <location>
        <begin position="36"/>
        <end position="59"/>
    </location>
</feature>
<dbReference type="RefSeq" id="XP_029635318.1">
    <property type="nucleotide sequence ID" value="XM_029779458.2"/>
</dbReference>
<reference evidence="12" key="1">
    <citation type="submission" date="2025-08" db="UniProtKB">
        <authorList>
            <consortium name="RefSeq"/>
        </authorList>
    </citation>
    <scope>IDENTIFICATION</scope>
</reference>
<keyword evidence="11" id="KW-1185">Reference proteome</keyword>
<feature type="domain" description="G-protein coupled receptors family 1 profile" evidence="10">
    <location>
        <begin position="50"/>
        <end position="304"/>
    </location>
</feature>
<evidence type="ECO:0000313" key="11">
    <source>
        <dbReference type="Proteomes" id="UP000515154"/>
    </source>
</evidence>
<dbReference type="PANTHER" id="PTHR24249:SF372">
    <property type="entry name" value="G-PROTEIN COUPLED RECEPTORS FAMILY 1 PROFILE DOMAIN-CONTAINING PROTEIN"/>
    <property type="match status" value="1"/>
</dbReference>
<keyword evidence="2" id="KW-1003">Cell membrane</keyword>
<evidence type="ECO:0000256" key="8">
    <source>
        <dbReference type="ARBA" id="ARBA00023224"/>
    </source>
</evidence>
<feature type="transmembrane region" description="Helical" evidence="9">
    <location>
        <begin position="198"/>
        <end position="223"/>
    </location>
</feature>
<dbReference type="CDD" id="cd00637">
    <property type="entry name" value="7tm_classA_rhodopsin-like"/>
    <property type="match status" value="1"/>
</dbReference>
<evidence type="ECO:0000256" key="2">
    <source>
        <dbReference type="ARBA" id="ARBA00022475"/>
    </source>
</evidence>
<keyword evidence="7" id="KW-0675">Receptor</keyword>
<keyword evidence="3 9" id="KW-0812">Transmembrane</keyword>
<evidence type="ECO:0000313" key="12">
    <source>
        <dbReference type="RefSeq" id="XP_029635318.1"/>
    </source>
</evidence>
<feature type="transmembrane region" description="Helical" evidence="9">
    <location>
        <begin position="150"/>
        <end position="171"/>
    </location>
</feature>
<keyword evidence="5" id="KW-0297">G-protein coupled receptor</keyword>
<feature type="transmembrane region" description="Helical" evidence="9">
    <location>
        <begin position="108"/>
        <end position="129"/>
    </location>
</feature>
<accession>A0A6P7SB97</accession>
<proteinExistence type="predicted"/>
<evidence type="ECO:0000256" key="1">
    <source>
        <dbReference type="ARBA" id="ARBA00004651"/>
    </source>
</evidence>
<dbReference type="InterPro" id="IPR000276">
    <property type="entry name" value="GPCR_Rhodpsn"/>
</dbReference>